<dbReference type="PANTHER" id="PTHR43531">
    <property type="entry name" value="PROTEIN ICFG"/>
    <property type="match status" value="1"/>
</dbReference>
<keyword evidence="1" id="KW-0145">Chemotaxis</keyword>
<evidence type="ECO:0000259" key="6">
    <source>
        <dbReference type="PROSITE" id="PS50111"/>
    </source>
</evidence>
<dbReference type="OrthoDB" id="2489132at2"/>
<dbReference type="SMART" id="SM00283">
    <property type="entry name" value="MA"/>
    <property type="match status" value="1"/>
</dbReference>
<dbReference type="GO" id="GO:0007165">
    <property type="term" value="P:signal transduction"/>
    <property type="evidence" value="ECO:0007669"/>
    <property type="project" value="UniProtKB-KW"/>
</dbReference>
<name>A0A4P2VVU8_FLUSA</name>
<comment type="similarity">
    <text evidence="2">Belongs to the methyl-accepting chemotaxis (MCP) protein family.</text>
</comment>
<evidence type="ECO:0000313" key="7">
    <source>
        <dbReference type="EMBL" id="BBH53685.1"/>
    </source>
</evidence>
<dbReference type="InterPro" id="IPR051310">
    <property type="entry name" value="MCP_chemotaxis"/>
</dbReference>
<dbReference type="RefSeq" id="WP_130610039.1">
    <property type="nucleotide sequence ID" value="NZ_AP019368.1"/>
</dbReference>
<gene>
    <name evidence="7" type="ORF">JCM31447_21320</name>
</gene>
<dbReference type="InterPro" id="IPR004089">
    <property type="entry name" value="MCPsignal_dom"/>
</dbReference>
<reference evidence="7 8" key="1">
    <citation type="submission" date="2018-12" db="EMBL/GenBank/DDBJ databases">
        <title>Rubrispira sanarue gen. nov., sp., nov., a member of the order Silvanigrellales, isolated from a brackish lake in Hamamatsu Japan.</title>
        <authorList>
            <person name="Maejima Y."/>
            <person name="Iino T."/>
            <person name="Muraguchi Y."/>
            <person name="Fukuda K."/>
            <person name="Nojiri H."/>
            <person name="Ohkuma M."/>
            <person name="Moriuchi R."/>
            <person name="Dohra H."/>
            <person name="Kimbara K."/>
            <person name="Shintani M."/>
        </authorList>
    </citation>
    <scope>NUCLEOTIDE SEQUENCE [LARGE SCALE GENOMIC DNA]</scope>
    <source>
        <strain evidence="7 8">RF1110005</strain>
    </source>
</reference>
<dbReference type="Gene3D" id="1.10.287.950">
    <property type="entry name" value="Methyl-accepting chemotaxis protein"/>
    <property type="match status" value="1"/>
</dbReference>
<evidence type="ECO:0000256" key="5">
    <source>
        <dbReference type="SAM" id="Phobius"/>
    </source>
</evidence>
<dbReference type="PRINTS" id="PR00260">
    <property type="entry name" value="CHEMTRNSDUCR"/>
</dbReference>
<feature type="transmembrane region" description="Helical" evidence="5">
    <location>
        <begin position="194"/>
        <end position="215"/>
    </location>
</feature>
<evidence type="ECO:0000256" key="3">
    <source>
        <dbReference type="PROSITE-ProRule" id="PRU00284"/>
    </source>
</evidence>
<feature type="transmembrane region" description="Helical" evidence="5">
    <location>
        <begin position="12"/>
        <end position="33"/>
    </location>
</feature>
<proteinExistence type="inferred from homology"/>
<feature type="domain" description="Methyl-accepting transducer" evidence="6">
    <location>
        <begin position="232"/>
        <end position="504"/>
    </location>
</feature>
<dbReference type="Proteomes" id="UP000291236">
    <property type="component" value="Chromosome"/>
</dbReference>
<organism evidence="7 8">
    <name type="scientific">Fluviispira sanaruensis</name>
    <dbReference type="NCBI Taxonomy" id="2493639"/>
    <lineage>
        <taxon>Bacteria</taxon>
        <taxon>Pseudomonadati</taxon>
        <taxon>Bdellovibrionota</taxon>
        <taxon>Oligoflexia</taxon>
        <taxon>Silvanigrellales</taxon>
        <taxon>Silvanigrellaceae</taxon>
        <taxon>Fluviispira</taxon>
    </lineage>
</organism>
<evidence type="ECO:0000256" key="2">
    <source>
        <dbReference type="ARBA" id="ARBA00029447"/>
    </source>
</evidence>
<dbReference type="GO" id="GO:0004888">
    <property type="term" value="F:transmembrane signaling receptor activity"/>
    <property type="evidence" value="ECO:0007669"/>
    <property type="project" value="InterPro"/>
</dbReference>
<dbReference type="GO" id="GO:0005886">
    <property type="term" value="C:plasma membrane"/>
    <property type="evidence" value="ECO:0007669"/>
    <property type="project" value="TreeGrafter"/>
</dbReference>
<accession>A0A4P2VVU8</accession>
<keyword evidence="8" id="KW-1185">Reference proteome</keyword>
<keyword evidence="3" id="KW-0807">Transducer</keyword>
<dbReference type="Pfam" id="PF00015">
    <property type="entry name" value="MCPsignal"/>
    <property type="match status" value="1"/>
</dbReference>
<sequence length="529" mass="59146">MKLHFKASLKKRFYLLMFIVFINMFIIAMFSVYTNFQASKSLTSLSNLYFPAVQNSILADMLHDGLRANVNIALFHMLDGSTSEDKVEIEKENKEMTTKFISYIENIQKMNLDDEVQINIKKLLPVLIEYTETSTRVIHAAYSLNRKLATDESKKFNIIFKKLEVELDALSDSIEKLSNSKIETAKNSSNNFQFINLLIILFFMLLSGFISYIFIKKITKLTLQIVESLSLQSQEIRISASNISDTSEELYNAAKSQNDSLQKTSTAIHEINSMVKRTSESTLESSALSKRSEETVFHGKKSVNELINSIEKVKVNNINIMEKVTSSNKRFSEIIKVISNISLRTKVINEIVFKTKLLSFNASVEAARAGEHGRGFSVVAEEVGNLATMSGEAAKEINNMLAESIEKVESIISVTNSEVSKIIALGDESINESTALANKCTSVMENTVENVTLVKKSITDISLAAKEQEVGISEIVNAISEIERLTQANESIANESSQASRDLTEKANTILEIIYNLNYIMNGEKGESE</sequence>
<evidence type="ECO:0000313" key="8">
    <source>
        <dbReference type="Proteomes" id="UP000291236"/>
    </source>
</evidence>
<dbReference type="KEGG" id="sbf:JCM31447_21320"/>
<dbReference type="PROSITE" id="PS50111">
    <property type="entry name" value="CHEMOTAXIS_TRANSDUC_2"/>
    <property type="match status" value="1"/>
</dbReference>
<dbReference type="AlphaFoldDB" id="A0A4P2VVU8"/>
<dbReference type="GO" id="GO:0006935">
    <property type="term" value="P:chemotaxis"/>
    <property type="evidence" value="ECO:0007669"/>
    <property type="project" value="UniProtKB-KW"/>
</dbReference>
<keyword evidence="5" id="KW-0812">Transmembrane</keyword>
<keyword evidence="5" id="KW-0472">Membrane</keyword>
<feature type="coiled-coil region" evidence="4">
    <location>
        <begin position="475"/>
        <end position="502"/>
    </location>
</feature>
<dbReference type="PANTHER" id="PTHR43531:SF11">
    <property type="entry name" value="METHYL-ACCEPTING CHEMOTAXIS PROTEIN 3"/>
    <property type="match status" value="1"/>
</dbReference>
<dbReference type="InterPro" id="IPR004090">
    <property type="entry name" value="Chemotax_Me-accpt_rcpt"/>
</dbReference>
<protein>
    <recommendedName>
        <fullName evidence="6">Methyl-accepting transducer domain-containing protein</fullName>
    </recommendedName>
</protein>
<evidence type="ECO:0000256" key="4">
    <source>
        <dbReference type="SAM" id="Coils"/>
    </source>
</evidence>
<dbReference type="EMBL" id="AP019368">
    <property type="protein sequence ID" value="BBH53685.1"/>
    <property type="molecule type" value="Genomic_DNA"/>
</dbReference>
<keyword evidence="5" id="KW-1133">Transmembrane helix</keyword>
<dbReference type="SUPFAM" id="SSF58104">
    <property type="entry name" value="Methyl-accepting chemotaxis protein (MCP) signaling domain"/>
    <property type="match status" value="1"/>
</dbReference>
<keyword evidence="4" id="KW-0175">Coiled coil</keyword>
<evidence type="ECO:0000256" key="1">
    <source>
        <dbReference type="ARBA" id="ARBA00022500"/>
    </source>
</evidence>